<dbReference type="Pfam" id="PF14559">
    <property type="entry name" value="TPR_19"/>
    <property type="match status" value="1"/>
</dbReference>
<dbReference type="AlphaFoldDB" id="A0A1I4UAH7"/>
<dbReference type="PANTHER" id="PTHR44943:SF8">
    <property type="entry name" value="TPR REPEAT-CONTAINING PROTEIN MJ0263"/>
    <property type="match status" value="1"/>
</dbReference>
<dbReference type="RefSeq" id="WP_093395055.1">
    <property type="nucleotide sequence ID" value="NZ_FOUU01000005.1"/>
</dbReference>
<evidence type="ECO:0000256" key="2">
    <source>
        <dbReference type="ARBA" id="ARBA00022803"/>
    </source>
</evidence>
<reference evidence="5 6" key="1">
    <citation type="submission" date="2016-10" db="EMBL/GenBank/DDBJ databases">
        <authorList>
            <person name="de Groot N.N."/>
        </authorList>
    </citation>
    <scope>NUCLEOTIDE SEQUENCE [LARGE SCALE GENOMIC DNA]</scope>
    <source>
        <strain evidence="5 6">DSM 9990</strain>
    </source>
</reference>
<feature type="repeat" description="TPR" evidence="3">
    <location>
        <begin position="433"/>
        <end position="466"/>
    </location>
</feature>
<dbReference type="InterPro" id="IPR019734">
    <property type="entry name" value="TPR_rpt"/>
</dbReference>
<keyword evidence="6" id="KW-1185">Reference proteome</keyword>
<sequence>MTPERFGSGYEVYIRGRKRNPIIRVARLVFVIILGGIFILGGLVFTGTVTLDQLYAMTPWVPHTLQAVEIETGGRVIECVPDRPCEVRPSDPIRVVKIRSNAPFGWGFRLLSLTMDADRLRTRPASFQDMFPHISFDRPVSEVITVRWFRWNIGTIRLTARWTPTDWVQKAQKAESVDDKIWFLLKAIEGDPNHVFARLQLAEILFSEGDYTGALKHYRTLAEKGPTRQILERIVDCNRRLNKPEDVVKGYVVLLNNFPEARYFNALVSYLKSGMTPDKAKIYAQKASTEIPAPFRPSIWLFLTDLCSKLKDWACVARYSEMARQNLGSKDPNLVYNLGIAYWKQGDCKRAISYLEQYLHLNPGDDKALALVAECRERVGDFNTALELYGRLARKHPNEASITRWINVAEKAGNSDDLLEAYTMLTRIKPSDFLAWYNLGVLAYKNKKTDDAMSAFEKAHSLKPDDPKPLAYIRKIYREKKNLKGEMGVLEKLIALNPGDLNLYQDYFELIQRTGTIDKNSEKIFRSCVSSLPDKPQCHEMLLYVLLKENRKKEAASTLDDLIKLNPRNPELLLQKAKLEYSIGRFKETLTALQKYLDLRPDDREAKELYMQVRIKLLKSSGQ</sequence>
<organism evidence="5 6">
    <name type="scientific">Thermodesulforhabdus norvegica</name>
    <dbReference type="NCBI Taxonomy" id="39841"/>
    <lineage>
        <taxon>Bacteria</taxon>
        <taxon>Pseudomonadati</taxon>
        <taxon>Thermodesulfobacteriota</taxon>
        <taxon>Syntrophobacteria</taxon>
        <taxon>Syntrophobacterales</taxon>
        <taxon>Thermodesulforhabdaceae</taxon>
        <taxon>Thermodesulforhabdus</taxon>
    </lineage>
</organism>
<dbReference type="SMART" id="SM00028">
    <property type="entry name" value="TPR"/>
    <property type="match status" value="6"/>
</dbReference>
<dbReference type="EMBL" id="FOUU01000005">
    <property type="protein sequence ID" value="SFM85841.1"/>
    <property type="molecule type" value="Genomic_DNA"/>
</dbReference>
<dbReference type="SUPFAM" id="SSF48452">
    <property type="entry name" value="TPR-like"/>
    <property type="match status" value="1"/>
</dbReference>
<protein>
    <submittedName>
        <fullName evidence="5">Tetratricopeptide (TPR) repeat</fullName>
    </submittedName>
</protein>
<dbReference type="Pfam" id="PF13432">
    <property type="entry name" value="TPR_16"/>
    <property type="match status" value="1"/>
</dbReference>
<dbReference type="PANTHER" id="PTHR44943">
    <property type="entry name" value="CELLULOSE SYNTHASE OPERON PROTEIN C"/>
    <property type="match status" value="1"/>
</dbReference>
<evidence type="ECO:0000256" key="1">
    <source>
        <dbReference type="ARBA" id="ARBA00022737"/>
    </source>
</evidence>
<proteinExistence type="predicted"/>
<feature type="repeat" description="TPR" evidence="3">
    <location>
        <begin position="332"/>
        <end position="365"/>
    </location>
</feature>
<keyword evidence="4" id="KW-0812">Transmembrane</keyword>
<dbReference type="Proteomes" id="UP000199611">
    <property type="component" value="Unassembled WGS sequence"/>
</dbReference>
<dbReference type="InterPro" id="IPR051685">
    <property type="entry name" value="Ycf3/AcsC/BcsC/TPR_MFPF"/>
</dbReference>
<dbReference type="PROSITE" id="PS50005">
    <property type="entry name" value="TPR"/>
    <property type="match status" value="2"/>
</dbReference>
<dbReference type="OrthoDB" id="220004at2"/>
<evidence type="ECO:0000256" key="3">
    <source>
        <dbReference type="PROSITE-ProRule" id="PRU00339"/>
    </source>
</evidence>
<gene>
    <name evidence="5" type="ORF">SAMN05660836_01739</name>
</gene>
<name>A0A1I4UAH7_9BACT</name>
<dbReference type="SUPFAM" id="SSF81901">
    <property type="entry name" value="HCP-like"/>
    <property type="match status" value="1"/>
</dbReference>
<keyword evidence="1" id="KW-0677">Repeat</keyword>
<keyword evidence="4" id="KW-1133">Transmembrane helix</keyword>
<evidence type="ECO:0000256" key="4">
    <source>
        <dbReference type="SAM" id="Phobius"/>
    </source>
</evidence>
<accession>A0A1I4UAH7</accession>
<dbReference type="Gene3D" id="1.25.40.10">
    <property type="entry name" value="Tetratricopeptide repeat domain"/>
    <property type="match status" value="3"/>
</dbReference>
<feature type="transmembrane region" description="Helical" evidence="4">
    <location>
        <begin position="25"/>
        <end position="45"/>
    </location>
</feature>
<keyword evidence="2 3" id="KW-0802">TPR repeat</keyword>
<dbReference type="Pfam" id="PF00515">
    <property type="entry name" value="TPR_1"/>
    <property type="match status" value="1"/>
</dbReference>
<dbReference type="InterPro" id="IPR011990">
    <property type="entry name" value="TPR-like_helical_dom_sf"/>
</dbReference>
<evidence type="ECO:0000313" key="6">
    <source>
        <dbReference type="Proteomes" id="UP000199611"/>
    </source>
</evidence>
<dbReference type="STRING" id="39841.SAMN05660836_01739"/>
<evidence type="ECO:0000313" key="5">
    <source>
        <dbReference type="EMBL" id="SFM85841.1"/>
    </source>
</evidence>
<keyword evidence="4" id="KW-0472">Membrane</keyword>